<dbReference type="EMBL" id="BK015483">
    <property type="protein sequence ID" value="DAE09170.1"/>
    <property type="molecule type" value="Genomic_DNA"/>
</dbReference>
<sequence>MRKFRCDYHYVDDLVFRYEEAGGYAINLSEGSLASGDWILYDDTGQKKCYYIYEYALNSWSSCQIVQVYNGWDKFPKKYKRLIETHNIYA</sequence>
<protein>
    <submittedName>
        <fullName evidence="1">Uncharacterized protein</fullName>
    </submittedName>
</protein>
<accession>A0A8S5PQN0</accession>
<reference evidence="1" key="1">
    <citation type="journal article" date="2021" name="Proc. Natl. Acad. Sci. U.S.A.">
        <title>A Catalog of Tens of Thousands of Viruses from Human Metagenomes Reveals Hidden Associations with Chronic Diseases.</title>
        <authorList>
            <person name="Tisza M.J."/>
            <person name="Buck C.B."/>
        </authorList>
    </citation>
    <scope>NUCLEOTIDE SEQUENCE</scope>
    <source>
        <strain evidence="1">CtZro7</strain>
    </source>
</reference>
<name>A0A8S5PQN0_9CAUD</name>
<evidence type="ECO:0000313" key="1">
    <source>
        <dbReference type="EMBL" id="DAE09170.1"/>
    </source>
</evidence>
<proteinExistence type="predicted"/>
<organism evidence="1">
    <name type="scientific">Siphoviridae sp. ctZro7</name>
    <dbReference type="NCBI Taxonomy" id="2825561"/>
    <lineage>
        <taxon>Viruses</taxon>
        <taxon>Duplodnaviria</taxon>
        <taxon>Heunggongvirae</taxon>
        <taxon>Uroviricota</taxon>
        <taxon>Caudoviricetes</taxon>
    </lineage>
</organism>